<dbReference type="NCBIfam" id="TIGR04488">
    <property type="entry name" value="SoxY_true_GGCGG"/>
    <property type="match status" value="1"/>
</dbReference>
<dbReference type="InterPro" id="IPR032711">
    <property type="entry name" value="SoxY"/>
</dbReference>
<dbReference type="AlphaFoldDB" id="A0A315E432"/>
<dbReference type="Proteomes" id="UP000250790">
    <property type="component" value="Unassembled WGS sequence"/>
</dbReference>
<proteinExistence type="predicted"/>
<dbReference type="PROSITE" id="PS51318">
    <property type="entry name" value="TAT"/>
    <property type="match status" value="1"/>
</dbReference>
<dbReference type="OrthoDB" id="9798154at2"/>
<evidence type="ECO:0000313" key="4">
    <source>
        <dbReference type="Proteomes" id="UP000250790"/>
    </source>
</evidence>
<organism evidence="3 4">
    <name type="scientific">Limnohabitans parvus II-B4</name>
    <dbReference type="NCBI Taxonomy" id="1293052"/>
    <lineage>
        <taxon>Bacteria</taxon>
        <taxon>Pseudomonadati</taxon>
        <taxon>Pseudomonadota</taxon>
        <taxon>Betaproteobacteria</taxon>
        <taxon>Burkholderiales</taxon>
        <taxon>Comamonadaceae</taxon>
        <taxon>Limnohabitans</taxon>
    </lineage>
</organism>
<keyword evidence="1" id="KW-0732">Signal</keyword>
<dbReference type="PIRSF" id="PIRSF010312">
    <property type="entry name" value="Sulphur_oxidation_SoxY"/>
    <property type="match status" value="1"/>
</dbReference>
<feature type="signal peptide" evidence="1">
    <location>
        <begin position="1"/>
        <end position="29"/>
    </location>
</feature>
<dbReference type="InterPro" id="IPR006311">
    <property type="entry name" value="TAT_signal"/>
</dbReference>
<evidence type="ECO:0000256" key="1">
    <source>
        <dbReference type="SAM" id="SignalP"/>
    </source>
</evidence>
<feature type="domain" description="Ig-like SoxY" evidence="2">
    <location>
        <begin position="46"/>
        <end position="149"/>
    </location>
</feature>
<dbReference type="InterPro" id="IPR038162">
    <property type="entry name" value="SoxY_sf"/>
</dbReference>
<gene>
    <name evidence="3" type="ORF">B9Z37_13675</name>
</gene>
<evidence type="ECO:0000313" key="3">
    <source>
        <dbReference type="EMBL" id="PUE52111.1"/>
    </source>
</evidence>
<dbReference type="EMBL" id="NESN01000005">
    <property type="protein sequence ID" value="PUE52111.1"/>
    <property type="molecule type" value="Genomic_DNA"/>
</dbReference>
<evidence type="ECO:0000259" key="2">
    <source>
        <dbReference type="Pfam" id="PF13501"/>
    </source>
</evidence>
<name>A0A315E432_9BURK</name>
<comment type="caution">
    <text evidence="3">The sequence shown here is derived from an EMBL/GenBank/DDBJ whole genome shotgun (WGS) entry which is preliminary data.</text>
</comment>
<accession>A0A315E432</accession>
<protein>
    <submittedName>
        <fullName evidence="3">Thiosulfate oxidation carrier protein SoxY</fullName>
    </submittedName>
</protein>
<reference evidence="3 4" key="1">
    <citation type="submission" date="2017-04" db="EMBL/GenBank/DDBJ databases">
        <title>Unexpected and diverse lifestyles within the genus Limnohabitans.</title>
        <authorList>
            <person name="Kasalicky V."/>
            <person name="Mehrshad M."/>
            <person name="Andrei S.-A."/>
            <person name="Salcher M."/>
            <person name="Kratochvilova H."/>
            <person name="Simek K."/>
            <person name="Ghai R."/>
        </authorList>
    </citation>
    <scope>NUCLEOTIDE SEQUENCE [LARGE SCALE GENOMIC DNA]</scope>
    <source>
        <strain evidence="3 4">II-B4</strain>
    </source>
</reference>
<sequence>MQTRRETLKQSAVVAGLLASAGFPQFAQAAFNKAGFEAKSVQDAAKAFGAASMAESKDVTITGPDIAENGAVVPLGASTSLAGVKQLLILVEKNPAALVAMFHVSDAVEANFATRAKMGQSSDVYAVAIMADGKALFAKKEVKVTLGGCGG</sequence>
<dbReference type="Gene3D" id="2.60.40.2470">
    <property type="entry name" value="SoxY domain"/>
    <property type="match status" value="1"/>
</dbReference>
<dbReference type="InterPro" id="IPR016568">
    <property type="entry name" value="Sulphur_oxidation_SoxY"/>
</dbReference>
<keyword evidence="4" id="KW-1185">Reference proteome</keyword>
<dbReference type="RefSeq" id="WP_108313561.1">
    <property type="nucleotide sequence ID" value="NZ_NESN01000005.1"/>
</dbReference>
<feature type="chain" id="PRO_5016437788" evidence="1">
    <location>
        <begin position="30"/>
        <end position="151"/>
    </location>
</feature>
<dbReference type="Pfam" id="PF13501">
    <property type="entry name" value="SoxY"/>
    <property type="match status" value="1"/>
</dbReference>